<dbReference type="GO" id="GO:0007166">
    <property type="term" value="P:cell surface receptor signaling pathway"/>
    <property type="evidence" value="ECO:0007669"/>
    <property type="project" value="TreeGrafter"/>
</dbReference>
<dbReference type="PANTHER" id="PTHR23268">
    <property type="entry name" value="T-CELL RECEPTOR BETA CHAIN"/>
    <property type="match status" value="1"/>
</dbReference>
<dbReference type="Ensembl" id="ENSAOWT00000004117.1">
    <property type="protein sequence ID" value="ENSAOWP00000003596.1"/>
    <property type="gene ID" value="ENSAOWG00000002546.1"/>
</dbReference>
<dbReference type="InterPro" id="IPR036179">
    <property type="entry name" value="Ig-like_dom_sf"/>
</dbReference>
<accession>A0A8B9NYM1</accession>
<dbReference type="Proteomes" id="UP000694424">
    <property type="component" value="Unplaced"/>
</dbReference>
<dbReference type="GO" id="GO:0002376">
    <property type="term" value="P:immune system process"/>
    <property type="evidence" value="ECO:0007669"/>
    <property type="project" value="UniProtKB-KW"/>
</dbReference>
<dbReference type="SUPFAM" id="SSF48726">
    <property type="entry name" value="Immunoglobulin"/>
    <property type="match status" value="1"/>
</dbReference>
<evidence type="ECO:0000313" key="3">
    <source>
        <dbReference type="Proteomes" id="UP000694424"/>
    </source>
</evidence>
<dbReference type="InterPro" id="IPR013783">
    <property type="entry name" value="Ig-like_fold"/>
</dbReference>
<reference evidence="2" key="1">
    <citation type="submission" date="2025-08" db="UniProtKB">
        <authorList>
            <consortium name="Ensembl"/>
        </authorList>
    </citation>
    <scope>IDENTIFICATION</scope>
</reference>
<organism evidence="2 3">
    <name type="scientific">Apteryx owenii</name>
    <name type="common">Little spotted kiwi</name>
    <dbReference type="NCBI Taxonomy" id="8824"/>
    <lineage>
        <taxon>Eukaryota</taxon>
        <taxon>Metazoa</taxon>
        <taxon>Chordata</taxon>
        <taxon>Craniata</taxon>
        <taxon>Vertebrata</taxon>
        <taxon>Euteleostomi</taxon>
        <taxon>Archelosauria</taxon>
        <taxon>Archosauria</taxon>
        <taxon>Dinosauria</taxon>
        <taxon>Saurischia</taxon>
        <taxon>Theropoda</taxon>
        <taxon>Coelurosauria</taxon>
        <taxon>Aves</taxon>
        <taxon>Palaeognathae</taxon>
        <taxon>Apterygiformes</taxon>
        <taxon>Apterygidae</taxon>
        <taxon>Apteryx</taxon>
    </lineage>
</organism>
<keyword evidence="3" id="KW-1185">Reference proteome</keyword>
<keyword evidence="1" id="KW-0391">Immunity</keyword>
<evidence type="ECO:0000313" key="2">
    <source>
        <dbReference type="Ensembl" id="ENSAOWP00000003596.1"/>
    </source>
</evidence>
<name>A0A8B9NYM1_APTOW</name>
<dbReference type="GO" id="GO:0005886">
    <property type="term" value="C:plasma membrane"/>
    <property type="evidence" value="ECO:0007669"/>
    <property type="project" value="TreeGrafter"/>
</dbReference>
<sequence>LYAWEICAAASAGWALQQSPDAVIKEGGVVTLSCFQMGTTHAYMSWYKQAPRKGTMLQLVVFSVEGEKADFEEEFHNHFKSNGSKGYHLSFSIDFVSANDSVMCVSSSYIE</sequence>
<reference evidence="2" key="2">
    <citation type="submission" date="2025-09" db="UniProtKB">
        <authorList>
            <consortium name="Ensembl"/>
        </authorList>
    </citation>
    <scope>IDENTIFICATION</scope>
</reference>
<evidence type="ECO:0000256" key="1">
    <source>
        <dbReference type="ARBA" id="ARBA00022859"/>
    </source>
</evidence>
<protein>
    <recommendedName>
        <fullName evidence="4">Ig-like domain-containing protein</fullName>
    </recommendedName>
</protein>
<dbReference type="InterPro" id="IPR050413">
    <property type="entry name" value="TCR_beta_variable"/>
</dbReference>
<evidence type="ECO:0008006" key="4">
    <source>
        <dbReference type="Google" id="ProtNLM"/>
    </source>
</evidence>
<proteinExistence type="predicted"/>
<dbReference type="Gene3D" id="2.60.40.10">
    <property type="entry name" value="Immunoglobulins"/>
    <property type="match status" value="1"/>
</dbReference>
<dbReference type="AlphaFoldDB" id="A0A8B9NYM1"/>